<feature type="compositionally biased region" description="Low complexity" evidence="3">
    <location>
        <begin position="51"/>
        <end position="74"/>
    </location>
</feature>
<keyword evidence="6" id="KW-1185">Reference proteome</keyword>
<feature type="region of interest" description="Disordered" evidence="3">
    <location>
        <begin position="253"/>
        <end position="278"/>
    </location>
</feature>
<evidence type="ECO:0000256" key="3">
    <source>
        <dbReference type="SAM" id="MobiDB-lite"/>
    </source>
</evidence>
<dbReference type="GO" id="GO:0003723">
    <property type="term" value="F:RNA binding"/>
    <property type="evidence" value="ECO:0007669"/>
    <property type="project" value="UniProtKB-UniRule"/>
</dbReference>
<dbReference type="InterPro" id="IPR052462">
    <property type="entry name" value="SLIRP/GR-RBP-like"/>
</dbReference>
<dbReference type="Pfam" id="PF00076">
    <property type="entry name" value="RRM_1"/>
    <property type="match status" value="2"/>
</dbReference>
<evidence type="ECO:0000313" key="6">
    <source>
        <dbReference type="Proteomes" id="UP000777482"/>
    </source>
</evidence>
<dbReference type="OrthoDB" id="439808at2759"/>
<keyword evidence="1 2" id="KW-0694">RNA-binding</keyword>
<feature type="compositionally biased region" description="Low complexity" evidence="3">
    <location>
        <begin position="1"/>
        <end position="19"/>
    </location>
</feature>
<comment type="caution">
    <text evidence="5">The sequence shown here is derived from an EMBL/GenBank/DDBJ whole genome shotgun (WGS) entry which is preliminary data.</text>
</comment>
<dbReference type="Gene3D" id="3.30.70.330">
    <property type="match status" value="2"/>
</dbReference>
<evidence type="ECO:0000313" key="5">
    <source>
        <dbReference type="EMBL" id="KAG0661999.1"/>
    </source>
</evidence>
<feature type="region of interest" description="Disordered" evidence="3">
    <location>
        <begin position="362"/>
        <end position="384"/>
    </location>
</feature>
<dbReference type="CDD" id="cd00590">
    <property type="entry name" value="RRM_SF"/>
    <property type="match status" value="1"/>
</dbReference>
<evidence type="ECO:0000259" key="4">
    <source>
        <dbReference type="PROSITE" id="PS50102"/>
    </source>
</evidence>
<feature type="domain" description="RRM" evidence="4">
    <location>
        <begin position="173"/>
        <end position="253"/>
    </location>
</feature>
<feature type="compositionally biased region" description="Polar residues" evidence="3">
    <location>
        <begin position="365"/>
        <end position="378"/>
    </location>
</feature>
<feature type="region of interest" description="Disordered" evidence="3">
    <location>
        <begin position="103"/>
        <end position="129"/>
    </location>
</feature>
<dbReference type="InterPro" id="IPR000504">
    <property type="entry name" value="RRM_dom"/>
</dbReference>
<proteinExistence type="predicted"/>
<name>A0A9P7B6U9_RHOMI</name>
<dbReference type="PANTHER" id="PTHR48027">
    <property type="entry name" value="HETEROGENEOUS NUCLEAR RIBONUCLEOPROTEIN 87F-RELATED"/>
    <property type="match status" value="1"/>
</dbReference>
<accession>A0A9P7B6U9</accession>
<dbReference type="InterPro" id="IPR012677">
    <property type="entry name" value="Nucleotide-bd_a/b_plait_sf"/>
</dbReference>
<dbReference type="Proteomes" id="UP000777482">
    <property type="component" value="Unassembled WGS sequence"/>
</dbReference>
<protein>
    <recommendedName>
        <fullName evidence="4">RRM domain-containing protein</fullName>
    </recommendedName>
</protein>
<dbReference type="AlphaFoldDB" id="A0A9P7B6U9"/>
<feature type="domain" description="RRM" evidence="4">
    <location>
        <begin position="284"/>
        <end position="364"/>
    </location>
</feature>
<organism evidence="5 6">
    <name type="scientific">Rhodotorula mucilaginosa</name>
    <name type="common">Yeast</name>
    <name type="synonym">Rhodotorula rubra</name>
    <dbReference type="NCBI Taxonomy" id="5537"/>
    <lineage>
        <taxon>Eukaryota</taxon>
        <taxon>Fungi</taxon>
        <taxon>Dikarya</taxon>
        <taxon>Basidiomycota</taxon>
        <taxon>Pucciniomycotina</taxon>
        <taxon>Microbotryomycetes</taxon>
        <taxon>Sporidiobolales</taxon>
        <taxon>Sporidiobolaceae</taxon>
        <taxon>Rhodotorula</taxon>
    </lineage>
</organism>
<evidence type="ECO:0000256" key="2">
    <source>
        <dbReference type="PROSITE-ProRule" id="PRU00176"/>
    </source>
</evidence>
<gene>
    <name evidence="5" type="ORF">C6P46_003704</name>
</gene>
<dbReference type="SMART" id="SM00360">
    <property type="entry name" value="RRM"/>
    <property type="match status" value="2"/>
</dbReference>
<dbReference type="PROSITE" id="PS50102">
    <property type="entry name" value="RRM"/>
    <property type="match status" value="2"/>
</dbReference>
<feature type="region of interest" description="Disordered" evidence="3">
    <location>
        <begin position="50"/>
        <end position="85"/>
    </location>
</feature>
<feature type="region of interest" description="Disordered" evidence="3">
    <location>
        <begin position="1"/>
        <end position="25"/>
    </location>
</feature>
<dbReference type="EMBL" id="PUHQ01000030">
    <property type="protein sequence ID" value="KAG0661999.1"/>
    <property type="molecule type" value="Genomic_DNA"/>
</dbReference>
<dbReference type="InterPro" id="IPR035979">
    <property type="entry name" value="RBD_domain_sf"/>
</dbReference>
<reference evidence="5 6" key="1">
    <citation type="submission" date="2020-11" db="EMBL/GenBank/DDBJ databases">
        <title>Kefir isolates.</title>
        <authorList>
            <person name="Marcisauskas S."/>
            <person name="Kim Y."/>
            <person name="Blasche S."/>
        </authorList>
    </citation>
    <scope>NUCLEOTIDE SEQUENCE [LARGE SCALE GENOMIC DNA]</scope>
    <source>
        <strain evidence="5 6">KR</strain>
    </source>
</reference>
<sequence>MLRSTRAAARAVQAAARTPAPSPAHLVARQPALAPSHLRLLSSTAIARSDSNAAASNVSESVAAQSSSAAAAAPTPEPEQSPAPIDQQHATELPTEEIPAVSSSLDATAPSNNTQATTTSEPEQSPAPIDQQHATELPTEEIPAVSSSLDATAPKPAEAAQPTPEQVAEKVSRTVFVAGLNWSVTDEVLIEEIHKHLEAEEGVSQVRIATDPAGRSKGFAFVELTSTDLVQQLLSKPTLVIADREAIFKASKTPIGQTPPRSADAASKKYPTKRGPNARYPPGPTIYVGNVAWSADEIALEEVFGRYGNIKRINQPKDAETGRSTGVAFIEFEDLDAAQKAFRAGNGRGIRVDGRPVRVDFAKNGSHQDGGSQRTTSAAGGRVE</sequence>
<feature type="compositionally biased region" description="Polar residues" evidence="3">
    <location>
        <begin position="103"/>
        <end position="123"/>
    </location>
</feature>
<evidence type="ECO:0000256" key="1">
    <source>
        <dbReference type="ARBA" id="ARBA00022884"/>
    </source>
</evidence>
<dbReference type="SUPFAM" id="SSF54928">
    <property type="entry name" value="RNA-binding domain, RBD"/>
    <property type="match status" value="2"/>
</dbReference>